<dbReference type="STRING" id="58919.A0A316ZB32"/>
<feature type="region of interest" description="Disordered" evidence="1">
    <location>
        <begin position="433"/>
        <end position="460"/>
    </location>
</feature>
<keyword evidence="5" id="KW-1185">Reference proteome</keyword>
<accession>A0A316ZB32</accession>
<reference evidence="4 5" key="1">
    <citation type="journal article" date="2018" name="Mol. Biol. Evol.">
        <title>Broad Genomic Sampling Reveals a Smut Pathogenic Ancestry of the Fungal Clade Ustilaginomycotina.</title>
        <authorList>
            <person name="Kijpornyongpan T."/>
            <person name="Mondo S.J."/>
            <person name="Barry K."/>
            <person name="Sandor L."/>
            <person name="Lee J."/>
            <person name="Lipzen A."/>
            <person name="Pangilinan J."/>
            <person name="LaButti K."/>
            <person name="Hainaut M."/>
            <person name="Henrissat B."/>
            <person name="Grigoriev I.V."/>
            <person name="Spatafora J.W."/>
            <person name="Aime M.C."/>
        </authorList>
    </citation>
    <scope>NUCLEOTIDE SEQUENCE [LARGE SCALE GENOMIC DNA]</scope>
    <source>
        <strain evidence="4 5">MCA 4186</strain>
    </source>
</reference>
<keyword evidence="2" id="KW-0472">Membrane</keyword>
<dbReference type="Proteomes" id="UP000245946">
    <property type="component" value="Unassembled WGS sequence"/>
</dbReference>
<dbReference type="RefSeq" id="XP_025598785.1">
    <property type="nucleotide sequence ID" value="XM_025742228.1"/>
</dbReference>
<protein>
    <submittedName>
        <fullName evidence="4">Uncharacterized protein</fullName>
    </submittedName>
</protein>
<evidence type="ECO:0000313" key="5">
    <source>
        <dbReference type="Proteomes" id="UP000245946"/>
    </source>
</evidence>
<dbReference type="GeneID" id="37269772"/>
<evidence type="ECO:0000256" key="2">
    <source>
        <dbReference type="SAM" id="Phobius"/>
    </source>
</evidence>
<evidence type="ECO:0000256" key="3">
    <source>
        <dbReference type="SAM" id="SignalP"/>
    </source>
</evidence>
<name>A0A316ZB32_9BASI</name>
<dbReference type="OrthoDB" id="3350153at2759"/>
<organism evidence="4 5">
    <name type="scientific">Tilletiopsis washingtonensis</name>
    <dbReference type="NCBI Taxonomy" id="58919"/>
    <lineage>
        <taxon>Eukaryota</taxon>
        <taxon>Fungi</taxon>
        <taxon>Dikarya</taxon>
        <taxon>Basidiomycota</taxon>
        <taxon>Ustilaginomycotina</taxon>
        <taxon>Exobasidiomycetes</taxon>
        <taxon>Entylomatales</taxon>
        <taxon>Entylomatales incertae sedis</taxon>
        <taxon>Tilletiopsis</taxon>
    </lineage>
</organism>
<proteinExistence type="predicted"/>
<feature type="transmembrane region" description="Helical" evidence="2">
    <location>
        <begin position="302"/>
        <end position="326"/>
    </location>
</feature>
<feature type="signal peptide" evidence="3">
    <location>
        <begin position="1"/>
        <end position="19"/>
    </location>
</feature>
<feature type="compositionally biased region" description="Low complexity" evidence="1">
    <location>
        <begin position="272"/>
        <end position="288"/>
    </location>
</feature>
<keyword evidence="3" id="KW-0732">Signal</keyword>
<keyword evidence="2" id="KW-0812">Transmembrane</keyword>
<dbReference type="EMBL" id="KZ819291">
    <property type="protein sequence ID" value="PWN98506.1"/>
    <property type="molecule type" value="Genomic_DNA"/>
</dbReference>
<evidence type="ECO:0000256" key="1">
    <source>
        <dbReference type="SAM" id="MobiDB-lite"/>
    </source>
</evidence>
<keyword evidence="2" id="KW-1133">Transmembrane helix</keyword>
<feature type="region of interest" description="Disordered" evidence="1">
    <location>
        <begin position="486"/>
        <end position="552"/>
    </location>
</feature>
<evidence type="ECO:0000313" key="4">
    <source>
        <dbReference type="EMBL" id="PWN98506.1"/>
    </source>
</evidence>
<feature type="region of interest" description="Disordered" evidence="1">
    <location>
        <begin position="331"/>
        <end position="376"/>
    </location>
</feature>
<feature type="region of interest" description="Disordered" evidence="1">
    <location>
        <begin position="269"/>
        <end position="293"/>
    </location>
</feature>
<sequence length="552" mass="55819">MRLHSLLALVPVAASTAQALSFTTSWPSQCRPLNITWPVESSRQYPFTVAVMANGFAAQTYNIDSSYQSGASELTFQWDVPPPAGSFSSGFVVSVADALGAGNTSQLLVPDTRESSNTGCAPYGVTTAFSWAADNTGSGALGERASCTPVRYYPVGSLRGTRPFTITMAPFNGVPISITVPDASTQNISYFIHNLTVPFTEGTSFITMLGDATGSGSGGSSPVATVRSNSTSCIGRTVANSIERAIPVGSLSASFRNEAGALTQDQANAMFGGSSSSSAGTPGSTSGSGNSGGGGGGTNGGLVGGIIGAVIAVAVIVAALVAFLIYRRRQRAKRDEARKEQPQFIDLDGDEDGPGSSAALAARRGRNSGGVSQSYAPTPFTYDPAAAGSSPDLAAAYRDEPLRTPMRPGSFSGQSGRGASISGVSAAGMRYPPSPGTALSDGGRSGWQGTSTMHGSEAGADFMSATSHGPGSVAAGSAYRLSARNAEPAGDAPPLPVKGALPGDDAAVGSSSRYIQHSDAGPMTPAQPAEDAVEELPPSYGGWAGNTRAPAP</sequence>
<feature type="chain" id="PRO_5016284924" evidence="3">
    <location>
        <begin position="20"/>
        <end position="552"/>
    </location>
</feature>
<gene>
    <name evidence="4" type="ORF">FA09DRAFT_329560</name>
</gene>
<dbReference type="AlphaFoldDB" id="A0A316ZB32"/>